<protein>
    <submittedName>
        <fullName evidence="5">Polysaccharide deacetylase family protein</fullName>
    </submittedName>
</protein>
<evidence type="ECO:0000256" key="2">
    <source>
        <dbReference type="ARBA" id="ARBA00022801"/>
    </source>
</evidence>
<dbReference type="InterPro" id="IPR011330">
    <property type="entry name" value="Glyco_hydro/deAcase_b/a-brl"/>
</dbReference>
<feature type="chain" id="PRO_5037727901" evidence="3">
    <location>
        <begin position="22"/>
        <end position="314"/>
    </location>
</feature>
<evidence type="ECO:0000313" key="5">
    <source>
        <dbReference type="EMBL" id="MBL6449298.1"/>
    </source>
</evidence>
<dbReference type="Proteomes" id="UP000614216">
    <property type="component" value="Unassembled WGS sequence"/>
</dbReference>
<dbReference type="EMBL" id="JAEUGD010000066">
    <property type="protein sequence ID" value="MBL6449298.1"/>
    <property type="molecule type" value="Genomic_DNA"/>
</dbReference>
<feature type="domain" description="NodB homology" evidence="4">
    <location>
        <begin position="22"/>
        <end position="151"/>
    </location>
</feature>
<evidence type="ECO:0000259" key="4">
    <source>
        <dbReference type="Pfam" id="PF01522"/>
    </source>
</evidence>
<proteinExistence type="predicted"/>
<accession>A0A937KGL0</accession>
<dbReference type="InterPro" id="IPR050248">
    <property type="entry name" value="Polysacc_deacetylase_ArnD"/>
</dbReference>
<organism evidence="5 6">
    <name type="scientific">Fulvivirga marina</name>
    <dbReference type="NCBI Taxonomy" id="2494733"/>
    <lineage>
        <taxon>Bacteria</taxon>
        <taxon>Pseudomonadati</taxon>
        <taxon>Bacteroidota</taxon>
        <taxon>Cytophagia</taxon>
        <taxon>Cytophagales</taxon>
        <taxon>Fulvivirgaceae</taxon>
        <taxon>Fulvivirga</taxon>
    </lineage>
</organism>
<feature type="signal peptide" evidence="3">
    <location>
        <begin position="1"/>
        <end position="21"/>
    </location>
</feature>
<keyword evidence="1" id="KW-0479">Metal-binding</keyword>
<dbReference type="AlphaFoldDB" id="A0A937KGL0"/>
<name>A0A937KGL0_9BACT</name>
<keyword evidence="2" id="KW-0378">Hydrolase</keyword>
<dbReference type="GO" id="GO:0016810">
    <property type="term" value="F:hydrolase activity, acting on carbon-nitrogen (but not peptide) bonds"/>
    <property type="evidence" value="ECO:0007669"/>
    <property type="project" value="InterPro"/>
</dbReference>
<evidence type="ECO:0000256" key="3">
    <source>
        <dbReference type="SAM" id="SignalP"/>
    </source>
</evidence>
<evidence type="ECO:0000313" key="6">
    <source>
        <dbReference type="Proteomes" id="UP000614216"/>
    </source>
</evidence>
<dbReference type="InterPro" id="IPR002509">
    <property type="entry name" value="NODB_dom"/>
</dbReference>
<dbReference type="GO" id="GO:0016020">
    <property type="term" value="C:membrane"/>
    <property type="evidence" value="ECO:0007669"/>
    <property type="project" value="TreeGrafter"/>
</dbReference>
<dbReference type="SUPFAM" id="SSF88713">
    <property type="entry name" value="Glycoside hydrolase/deacetylase"/>
    <property type="match status" value="1"/>
</dbReference>
<dbReference type="GO" id="GO:0046872">
    <property type="term" value="F:metal ion binding"/>
    <property type="evidence" value="ECO:0007669"/>
    <property type="project" value="UniProtKB-KW"/>
</dbReference>
<gene>
    <name evidence="5" type="ORF">JMN32_23510</name>
</gene>
<dbReference type="RefSeq" id="WP_202858827.1">
    <property type="nucleotide sequence ID" value="NZ_JAEUGD010000066.1"/>
</dbReference>
<sequence length="314" mass="36052">MIKKLYILLITIVIISHSASGQGKAVAITLDDLLVAGASGYTIEEIEDVNNQLLGHLDKLDVPVTGFVNEKSLYVKGEIDRRSEVLRAWAGRDKLSLGNHTFSHPSFHDTKLEDFKSEVLKGEIITRMILDEVEKPLQYFRFPFNSAGSDSTSKASFEKFLTEKGYTIAPMTVESSDYIFNSLYKKAKKEGDKKGMNEISKAYLHHTDTLFDFFENMALKTQGRQIPHIFLGHVNELHADIMPQLVELLKRRGYSIISMEEAMKDPVYQQKDPYVGKWGFSWMHRWNVENRIDWLRKEPEPSEKVLADFKMLNK</sequence>
<dbReference type="Gene3D" id="3.20.20.370">
    <property type="entry name" value="Glycoside hydrolase/deacetylase"/>
    <property type="match status" value="1"/>
</dbReference>
<keyword evidence="3" id="KW-0732">Signal</keyword>
<dbReference type="PANTHER" id="PTHR10587:SF133">
    <property type="entry name" value="CHITIN DEACETYLASE 1-RELATED"/>
    <property type="match status" value="1"/>
</dbReference>
<keyword evidence="6" id="KW-1185">Reference proteome</keyword>
<evidence type="ECO:0000256" key="1">
    <source>
        <dbReference type="ARBA" id="ARBA00022723"/>
    </source>
</evidence>
<reference evidence="5" key="1">
    <citation type="submission" date="2021-01" db="EMBL/GenBank/DDBJ databases">
        <title>Fulvivirga kasyanovii gen. nov., sp nov., a novel member of the phylum Bacteroidetes isolated from seawater in a mussel farm.</title>
        <authorList>
            <person name="Zhao L.-H."/>
            <person name="Wang Z.-J."/>
        </authorList>
    </citation>
    <scope>NUCLEOTIDE SEQUENCE</scope>
    <source>
        <strain evidence="5">29W222</strain>
    </source>
</reference>
<dbReference type="GO" id="GO:0005975">
    <property type="term" value="P:carbohydrate metabolic process"/>
    <property type="evidence" value="ECO:0007669"/>
    <property type="project" value="InterPro"/>
</dbReference>
<comment type="caution">
    <text evidence="5">The sequence shown here is derived from an EMBL/GenBank/DDBJ whole genome shotgun (WGS) entry which is preliminary data.</text>
</comment>
<dbReference type="PANTHER" id="PTHR10587">
    <property type="entry name" value="GLYCOSYL TRANSFERASE-RELATED"/>
    <property type="match status" value="1"/>
</dbReference>
<dbReference type="Pfam" id="PF01522">
    <property type="entry name" value="Polysacc_deac_1"/>
    <property type="match status" value="1"/>
</dbReference>